<gene>
    <name evidence="2" type="ORF">TCLT_LOCUS3113</name>
</gene>
<evidence type="ECO:0000313" key="2">
    <source>
        <dbReference type="EMBL" id="VDM99420.1"/>
    </source>
</evidence>
<evidence type="ECO:0000256" key="1">
    <source>
        <dbReference type="SAM" id="SignalP"/>
    </source>
</evidence>
<dbReference type="WBParaSite" id="TCLT_0000311301-mRNA-1">
    <property type="protein sequence ID" value="TCLT_0000311301-mRNA-1"/>
    <property type="gene ID" value="TCLT_0000311301"/>
</dbReference>
<keyword evidence="1" id="KW-0732">Signal</keyword>
<protein>
    <submittedName>
        <fullName evidence="4">ShKT domain-containing protein</fullName>
    </submittedName>
</protein>
<reference evidence="4" key="1">
    <citation type="submission" date="2017-02" db="UniProtKB">
        <authorList>
            <consortium name="WormBaseParasite"/>
        </authorList>
    </citation>
    <scope>IDENTIFICATION</scope>
</reference>
<keyword evidence="3" id="KW-1185">Reference proteome</keyword>
<accession>A0A0N5CSB2</accession>
<name>A0A0N5CSB2_THECL</name>
<feature type="chain" id="PRO_5043126315" evidence="1">
    <location>
        <begin position="21"/>
        <end position="101"/>
    </location>
</feature>
<dbReference type="Proteomes" id="UP000276776">
    <property type="component" value="Unassembled WGS sequence"/>
</dbReference>
<dbReference type="STRING" id="103827.A0A0N5CSB2"/>
<feature type="signal peptide" evidence="1">
    <location>
        <begin position="1"/>
        <end position="20"/>
    </location>
</feature>
<evidence type="ECO:0000313" key="3">
    <source>
        <dbReference type="Proteomes" id="UP000276776"/>
    </source>
</evidence>
<reference evidence="2 3" key="2">
    <citation type="submission" date="2018-11" db="EMBL/GenBank/DDBJ databases">
        <authorList>
            <consortium name="Pathogen Informatics"/>
        </authorList>
    </citation>
    <scope>NUCLEOTIDE SEQUENCE [LARGE SCALE GENOMIC DNA]</scope>
</reference>
<dbReference type="EMBL" id="UYYF01001000">
    <property type="protein sequence ID" value="VDM99420.1"/>
    <property type="molecule type" value="Genomic_DNA"/>
</dbReference>
<sequence>MSPITTFITFTVLILSKVEAQNCDCEDDYEALFCAGISGNQDQECYVGGQKTKPLSPKGLHCAKSCGTCCELDRFKCEDKPGTCLCTACSSSVMQMYPILH</sequence>
<evidence type="ECO:0000313" key="4">
    <source>
        <dbReference type="WBParaSite" id="TCLT_0000311301-mRNA-1"/>
    </source>
</evidence>
<proteinExistence type="predicted"/>
<dbReference type="AlphaFoldDB" id="A0A0N5CSB2"/>
<organism evidence="4">
    <name type="scientific">Thelazia callipaeda</name>
    <name type="common">Oriental eyeworm</name>
    <name type="synonym">Parasitic nematode</name>
    <dbReference type="NCBI Taxonomy" id="103827"/>
    <lineage>
        <taxon>Eukaryota</taxon>
        <taxon>Metazoa</taxon>
        <taxon>Ecdysozoa</taxon>
        <taxon>Nematoda</taxon>
        <taxon>Chromadorea</taxon>
        <taxon>Rhabditida</taxon>
        <taxon>Spirurina</taxon>
        <taxon>Spiruromorpha</taxon>
        <taxon>Thelazioidea</taxon>
        <taxon>Thelaziidae</taxon>
        <taxon>Thelazia</taxon>
    </lineage>
</organism>